<evidence type="ECO:0000256" key="1">
    <source>
        <dbReference type="SAM" id="Phobius"/>
    </source>
</evidence>
<protein>
    <submittedName>
        <fullName evidence="2">Uncharacterized protein</fullName>
    </submittedName>
</protein>
<dbReference type="EMBL" id="JACGXN010000001">
    <property type="protein sequence ID" value="MBA8876454.1"/>
    <property type="molecule type" value="Genomic_DNA"/>
</dbReference>
<accession>A0A839EFS4</accession>
<dbReference type="RefSeq" id="WP_255784424.1">
    <property type="nucleotide sequence ID" value="NZ_JACGXN010000001.1"/>
</dbReference>
<keyword evidence="1" id="KW-0812">Transmembrane</keyword>
<reference evidence="2 3" key="1">
    <citation type="submission" date="2020-07" db="EMBL/GenBank/DDBJ databases">
        <title>Genomic Encyclopedia of Type Strains, Phase IV (KMG-V): Genome sequencing to study the core and pangenomes of soil and plant-associated prokaryotes.</title>
        <authorList>
            <person name="Whitman W."/>
        </authorList>
    </citation>
    <scope>NUCLEOTIDE SEQUENCE [LARGE SCALE GENOMIC DNA]</scope>
    <source>
        <strain evidence="2 3">AN3</strain>
    </source>
</reference>
<comment type="caution">
    <text evidence="2">The sequence shown here is derived from an EMBL/GenBank/DDBJ whole genome shotgun (WGS) entry which is preliminary data.</text>
</comment>
<evidence type="ECO:0000313" key="3">
    <source>
        <dbReference type="Proteomes" id="UP000549052"/>
    </source>
</evidence>
<evidence type="ECO:0000313" key="2">
    <source>
        <dbReference type="EMBL" id="MBA8876454.1"/>
    </source>
</evidence>
<keyword evidence="1" id="KW-1133">Transmembrane helix</keyword>
<proteinExistence type="predicted"/>
<feature type="transmembrane region" description="Helical" evidence="1">
    <location>
        <begin position="20"/>
        <end position="38"/>
    </location>
</feature>
<keyword evidence="3" id="KW-1185">Reference proteome</keyword>
<gene>
    <name evidence="2" type="ORF">FHW16_000136</name>
</gene>
<organism evidence="2 3">
    <name type="scientific">Phyllobacterium myrsinacearum</name>
    <dbReference type="NCBI Taxonomy" id="28101"/>
    <lineage>
        <taxon>Bacteria</taxon>
        <taxon>Pseudomonadati</taxon>
        <taxon>Pseudomonadota</taxon>
        <taxon>Alphaproteobacteria</taxon>
        <taxon>Hyphomicrobiales</taxon>
        <taxon>Phyllobacteriaceae</taxon>
        <taxon>Phyllobacterium</taxon>
    </lineage>
</organism>
<sequence>MYEDDEEEQHLHYTTPAWCHLLVFGFALALAVLISQLCSSMA</sequence>
<dbReference type="AlphaFoldDB" id="A0A839EFS4"/>
<name>A0A839EFS4_9HYPH</name>
<dbReference type="Proteomes" id="UP000549052">
    <property type="component" value="Unassembled WGS sequence"/>
</dbReference>
<keyword evidence="1" id="KW-0472">Membrane</keyword>